<name>A0A497WQS2_9RHOB</name>
<organism evidence="1 2">
    <name type="scientific">Litoreibacter meonggei</name>
    <dbReference type="NCBI Taxonomy" id="1049199"/>
    <lineage>
        <taxon>Bacteria</taxon>
        <taxon>Pseudomonadati</taxon>
        <taxon>Pseudomonadota</taxon>
        <taxon>Alphaproteobacteria</taxon>
        <taxon>Rhodobacterales</taxon>
        <taxon>Roseobacteraceae</taxon>
        <taxon>Litoreibacter</taxon>
    </lineage>
</organism>
<dbReference type="PROSITE" id="PS51257">
    <property type="entry name" value="PROKAR_LIPOPROTEIN"/>
    <property type="match status" value="1"/>
</dbReference>
<dbReference type="AlphaFoldDB" id="A0A497WQS2"/>
<dbReference type="Proteomes" id="UP000269157">
    <property type="component" value="Unassembled WGS sequence"/>
</dbReference>
<dbReference type="RefSeq" id="WP_147435968.1">
    <property type="nucleotide sequence ID" value="NZ_RCCE01000002.1"/>
</dbReference>
<comment type="caution">
    <text evidence="1">The sequence shown here is derived from an EMBL/GenBank/DDBJ whole genome shotgun (WGS) entry which is preliminary data.</text>
</comment>
<reference evidence="1 2" key="1">
    <citation type="submission" date="2018-10" db="EMBL/GenBank/DDBJ databases">
        <title>Genomic Encyclopedia of Archaeal and Bacterial Type Strains, Phase II (KMG-II): from individual species to whole genera.</title>
        <authorList>
            <person name="Goeker M."/>
        </authorList>
    </citation>
    <scope>NUCLEOTIDE SEQUENCE [LARGE SCALE GENOMIC DNA]</scope>
    <source>
        <strain evidence="1 2">DSM 29466</strain>
    </source>
</reference>
<dbReference type="EMBL" id="RCCE01000002">
    <property type="protein sequence ID" value="RLJ59151.1"/>
    <property type="molecule type" value="Genomic_DNA"/>
</dbReference>
<accession>A0A497WQS2</accession>
<evidence type="ECO:0000313" key="2">
    <source>
        <dbReference type="Proteomes" id="UP000269157"/>
    </source>
</evidence>
<keyword evidence="2" id="KW-1185">Reference proteome</keyword>
<evidence type="ECO:0008006" key="3">
    <source>
        <dbReference type="Google" id="ProtNLM"/>
    </source>
</evidence>
<sequence length="139" mass="14768">MKNLLLLSVLGLAACTEARGVHGDWAQGAHFSPNTATEFRARAQRGEPGVFPAPTGYSVYTERQRIASGAAASDGVIRQGTASSRTGLYSETEAVVQVSATETVKIRKVGNTTVKTYTYGTPPRKATVETEYVTRAASN</sequence>
<evidence type="ECO:0000313" key="1">
    <source>
        <dbReference type="EMBL" id="RLJ59151.1"/>
    </source>
</evidence>
<protein>
    <recommendedName>
        <fullName evidence="3">Lipoprotein</fullName>
    </recommendedName>
</protein>
<gene>
    <name evidence="1" type="ORF">BCF46_1295</name>
</gene>
<dbReference type="OrthoDB" id="7837067at2"/>
<proteinExistence type="predicted"/>